<keyword evidence="2" id="KW-0732">Signal</keyword>
<reference evidence="4" key="1">
    <citation type="submission" date="2021-09" db="EMBL/GenBank/DDBJ databases">
        <authorList>
            <consortium name="AG Swart"/>
            <person name="Singh M."/>
            <person name="Singh A."/>
            <person name="Seah K."/>
            <person name="Emmerich C."/>
        </authorList>
    </citation>
    <scope>NUCLEOTIDE SEQUENCE</scope>
    <source>
        <strain evidence="4">ATCC30299</strain>
    </source>
</reference>
<evidence type="ECO:0000313" key="5">
    <source>
        <dbReference type="Proteomes" id="UP001162131"/>
    </source>
</evidence>
<accession>A0AAU9I8M0</accession>
<evidence type="ECO:0000313" key="4">
    <source>
        <dbReference type="EMBL" id="CAG9310320.1"/>
    </source>
</evidence>
<name>A0AAU9I8M0_9CILI</name>
<keyword evidence="1" id="KW-0472">Membrane</keyword>
<organism evidence="4 5">
    <name type="scientific">Blepharisma stoltei</name>
    <dbReference type="NCBI Taxonomy" id="1481888"/>
    <lineage>
        <taxon>Eukaryota</taxon>
        <taxon>Sar</taxon>
        <taxon>Alveolata</taxon>
        <taxon>Ciliophora</taxon>
        <taxon>Postciliodesmatophora</taxon>
        <taxon>Heterotrichea</taxon>
        <taxon>Heterotrichida</taxon>
        <taxon>Blepharismidae</taxon>
        <taxon>Blepharisma</taxon>
    </lineage>
</organism>
<evidence type="ECO:0000259" key="3">
    <source>
        <dbReference type="Pfam" id="PF16414"/>
    </source>
</evidence>
<dbReference type="AlphaFoldDB" id="A0AAU9I8M0"/>
<protein>
    <recommendedName>
        <fullName evidence="3">Niemann-Pick C1 N-terminal domain-containing protein</fullName>
    </recommendedName>
</protein>
<feature type="signal peptide" evidence="2">
    <location>
        <begin position="1"/>
        <end position="15"/>
    </location>
</feature>
<evidence type="ECO:0000256" key="1">
    <source>
        <dbReference type="SAM" id="Phobius"/>
    </source>
</evidence>
<dbReference type="GO" id="GO:0016020">
    <property type="term" value="C:membrane"/>
    <property type="evidence" value="ECO:0007669"/>
    <property type="project" value="TreeGrafter"/>
</dbReference>
<dbReference type="Proteomes" id="UP001162131">
    <property type="component" value="Unassembled WGS sequence"/>
</dbReference>
<keyword evidence="5" id="KW-1185">Reference proteome</keyword>
<keyword evidence="1" id="KW-0812">Transmembrane</keyword>
<dbReference type="GO" id="GO:0032934">
    <property type="term" value="F:sterol binding"/>
    <property type="evidence" value="ECO:0007669"/>
    <property type="project" value="TreeGrafter"/>
</dbReference>
<dbReference type="PANTHER" id="PTHR45727:SF2">
    <property type="entry name" value="NPC INTRACELLULAR CHOLESTEROL TRANSPORTER 1"/>
    <property type="match status" value="1"/>
</dbReference>
<dbReference type="PANTHER" id="PTHR45727">
    <property type="entry name" value="NPC INTRACELLULAR CHOLESTEROL TRANSPORTER 1"/>
    <property type="match status" value="1"/>
</dbReference>
<evidence type="ECO:0000256" key="2">
    <source>
        <dbReference type="SAM" id="SignalP"/>
    </source>
</evidence>
<sequence length="295" mass="33197">MVHLIILSLIAHVYSLCSMTQHCPNPPYDCDVPIKVDPPIPPWHANFTPPYACPMFLGQTVCCNNDQNSNMNYKYFLLDETFGHSIGGCDICAANMKYLWCHFSCNQLQSQFVSTGEQKYVPNPVEPSQMQLVLLMNFTVTNSLACQIYESCQKCPYVTQVSAMQSPQGFLQFQGYESIPIGFVWTTFIFDDSPQALDLEFLPCQTNVTTAYGYEIVPCSCNSCLSQCQASYYAADPSTLEGIDWPLVGIVYLVIFVISTVVLFGKFTWDKHKKKKLKNDAHLDPAEILLIHNGK</sequence>
<feature type="transmembrane region" description="Helical" evidence="1">
    <location>
        <begin position="245"/>
        <end position="269"/>
    </location>
</feature>
<feature type="chain" id="PRO_5043471106" description="Niemann-Pick C1 N-terminal domain-containing protein" evidence="2">
    <location>
        <begin position="16"/>
        <end position="295"/>
    </location>
</feature>
<gene>
    <name evidence="4" type="ORF">BSTOLATCC_MIC1172</name>
</gene>
<dbReference type="GO" id="GO:0015918">
    <property type="term" value="P:sterol transport"/>
    <property type="evidence" value="ECO:0007669"/>
    <property type="project" value="TreeGrafter"/>
</dbReference>
<dbReference type="InterPro" id="IPR032190">
    <property type="entry name" value="NPC1_N"/>
</dbReference>
<proteinExistence type="predicted"/>
<dbReference type="Pfam" id="PF16414">
    <property type="entry name" value="NPC1_N"/>
    <property type="match status" value="1"/>
</dbReference>
<keyword evidence="1" id="KW-1133">Transmembrane helix</keyword>
<feature type="domain" description="Niemann-Pick C1 N-terminal" evidence="3">
    <location>
        <begin position="52"/>
        <end position="231"/>
    </location>
</feature>
<dbReference type="EMBL" id="CAJZBQ010000002">
    <property type="protein sequence ID" value="CAG9310320.1"/>
    <property type="molecule type" value="Genomic_DNA"/>
</dbReference>
<comment type="caution">
    <text evidence="4">The sequence shown here is derived from an EMBL/GenBank/DDBJ whole genome shotgun (WGS) entry which is preliminary data.</text>
</comment>